<dbReference type="PROSITE" id="PS50846">
    <property type="entry name" value="HMA_2"/>
    <property type="match status" value="1"/>
</dbReference>
<dbReference type="CDD" id="cd00371">
    <property type="entry name" value="HMA"/>
    <property type="match status" value="1"/>
</dbReference>
<comment type="caution">
    <text evidence="2">The sequence shown here is derived from an EMBL/GenBank/DDBJ whole genome shotgun (WGS) entry which is preliminary data.</text>
</comment>
<sequence length="56" mass="5813">MSCEHCARAITQAIRAADPGAEVRVDLTGGTVRAVTTLPRDKVQAAIEEEGYGVAG</sequence>
<dbReference type="Proteomes" id="UP000603940">
    <property type="component" value="Unassembled WGS sequence"/>
</dbReference>
<feature type="domain" description="HMA" evidence="1">
    <location>
        <begin position="1"/>
        <end position="55"/>
    </location>
</feature>
<evidence type="ECO:0000259" key="1">
    <source>
        <dbReference type="PROSITE" id="PS50846"/>
    </source>
</evidence>
<dbReference type="Pfam" id="PF00403">
    <property type="entry name" value="HMA"/>
    <property type="match status" value="1"/>
</dbReference>
<name>A0ABR7R298_9PROT</name>
<dbReference type="InterPro" id="IPR036163">
    <property type="entry name" value="HMA_dom_sf"/>
</dbReference>
<gene>
    <name evidence="2" type="ORF">IBL25_02700</name>
</gene>
<dbReference type="SUPFAM" id="SSF55008">
    <property type="entry name" value="HMA, heavy metal-associated domain"/>
    <property type="match status" value="1"/>
</dbReference>
<protein>
    <submittedName>
        <fullName evidence="2">Heavy-metal-associated domain-containing protein</fullName>
    </submittedName>
</protein>
<dbReference type="EMBL" id="JACTUZ010000005">
    <property type="protein sequence ID" value="MBC9175855.1"/>
    <property type="molecule type" value="Genomic_DNA"/>
</dbReference>
<reference evidence="2 3" key="1">
    <citation type="journal article" date="2009" name="Int. J. Syst. Evol. Microbiol.">
        <title>Transfer of Teichococcus ludipueritiae and Muricoccus roseus to the genus Roseomonas, as Roseomonas ludipueritiae comb. nov. and Roseomonas rosea comb. nov., respectively, and emended description of the genus Roseomonas.</title>
        <authorList>
            <person name="Sanchez-Porro C."/>
            <person name="Gallego V."/>
            <person name="Busse H.J."/>
            <person name="Kampfer P."/>
            <person name="Ventosa A."/>
        </authorList>
    </citation>
    <scope>NUCLEOTIDE SEQUENCE [LARGE SCALE GENOMIC DNA]</scope>
    <source>
        <strain evidence="2 3">DSM 14915</strain>
    </source>
</reference>
<keyword evidence="3" id="KW-1185">Reference proteome</keyword>
<dbReference type="Gene3D" id="3.30.70.100">
    <property type="match status" value="1"/>
</dbReference>
<organism evidence="2 3">
    <name type="scientific">Pseudoroseomonas ludipueritiae</name>
    <dbReference type="NCBI Taxonomy" id="198093"/>
    <lineage>
        <taxon>Bacteria</taxon>
        <taxon>Pseudomonadati</taxon>
        <taxon>Pseudomonadota</taxon>
        <taxon>Alphaproteobacteria</taxon>
        <taxon>Acetobacterales</taxon>
        <taxon>Acetobacteraceae</taxon>
        <taxon>Pseudoroseomonas</taxon>
    </lineage>
</organism>
<accession>A0ABR7R298</accession>
<proteinExistence type="predicted"/>
<evidence type="ECO:0000313" key="3">
    <source>
        <dbReference type="Proteomes" id="UP000603940"/>
    </source>
</evidence>
<evidence type="ECO:0000313" key="2">
    <source>
        <dbReference type="EMBL" id="MBC9175855.1"/>
    </source>
</evidence>
<dbReference type="InterPro" id="IPR006121">
    <property type="entry name" value="HMA_dom"/>
</dbReference>